<accession>A0ABY5MH27</accession>
<dbReference type="Gene3D" id="1.25.40.70">
    <property type="entry name" value="Phosphatidylinositol 3-kinase, accessory domain (PIK)"/>
    <property type="match status" value="1"/>
</dbReference>
<dbReference type="EMBL" id="CP030941">
    <property type="protein sequence ID" value="UUP16184.1"/>
    <property type="molecule type" value="Genomic_DNA"/>
</dbReference>
<dbReference type="InterPro" id="IPR016024">
    <property type="entry name" value="ARM-type_fold"/>
</dbReference>
<dbReference type="SUPFAM" id="SSF48371">
    <property type="entry name" value="ARM repeat"/>
    <property type="match status" value="1"/>
</dbReference>
<feature type="domain" description="DUF2019" evidence="1">
    <location>
        <begin position="13"/>
        <end position="115"/>
    </location>
</feature>
<gene>
    <name evidence="2" type="ORF">NTH_00627</name>
</gene>
<evidence type="ECO:0000313" key="3">
    <source>
        <dbReference type="Proteomes" id="UP001342418"/>
    </source>
</evidence>
<dbReference type="InterPro" id="IPR042236">
    <property type="entry name" value="PI3K_accessory_sf"/>
</dbReference>
<dbReference type="RefSeq" id="WP_338528626.1">
    <property type="nucleotide sequence ID" value="NZ_CP030941.1"/>
</dbReference>
<keyword evidence="3" id="KW-1185">Reference proteome</keyword>
<name>A0ABY5MH27_9HYPH</name>
<sequence>MTKTSLELLSTAQLISRFAEIGAAQYEAELDLDTRRYNRLYDQMTLVSQELKRRPGDERSHLSELYGHPNIQVRLKAAVHTLAVHPEEAREVLEEVAARSGYPQSGDARGMLRALHDRSYVPE</sequence>
<evidence type="ECO:0000313" key="2">
    <source>
        <dbReference type="EMBL" id="UUP16184.1"/>
    </source>
</evidence>
<protein>
    <recommendedName>
        <fullName evidence="1">DUF2019 domain-containing protein</fullName>
    </recommendedName>
</protein>
<dbReference type="InterPro" id="IPR018568">
    <property type="entry name" value="DUF2019"/>
</dbReference>
<reference evidence="2 3" key="1">
    <citation type="submission" date="2018-07" db="EMBL/GenBank/DDBJ databases">
        <title>Genome sequence of Nitratireductor thuwali#1536.</title>
        <authorList>
            <person name="Michoud G."/>
            <person name="Merlino G."/>
            <person name="Sefrji F.O."/>
            <person name="Daffonchio D."/>
        </authorList>
    </citation>
    <scope>NUCLEOTIDE SEQUENCE [LARGE SCALE GENOMIC DNA]</scope>
    <source>
        <strain evidence="3">Nit1536</strain>
    </source>
</reference>
<organism evidence="2 3">
    <name type="scientific">Nitratireductor thuwali</name>
    <dbReference type="NCBI Taxonomy" id="2267699"/>
    <lineage>
        <taxon>Bacteria</taxon>
        <taxon>Pseudomonadati</taxon>
        <taxon>Pseudomonadota</taxon>
        <taxon>Alphaproteobacteria</taxon>
        <taxon>Hyphomicrobiales</taxon>
        <taxon>Phyllobacteriaceae</taxon>
        <taxon>Nitratireductor</taxon>
    </lineage>
</organism>
<evidence type="ECO:0000259" key="1">
    <source>
        <dbReference type="Pfam" id="PF09450"/>
    </source>
</evidence>
<dbReference type="Pfam" id="PF09450">
    <property type="entry name" value="DUF2019"/>
    <property type="match status" value="1"/>
</dbReference>
<proteinExistence type="predicted"/>
<dbReference type="Proteomes" id="UP001342418">
    <property type="component" value="Chromosome"/>
</dbReference>